<reference evidence="20 21" key="1">
    <citation type="submission" date="2018-12" db="EMBL/GenBank/DDBJ databases">
        <authorList>
            <person name="Grouzdev D.S."/>
            <person name="Krutkina M.S."/>
        </authorList>
    </citation>
    <scope>NUCLEOTIDE SEQUENCE [LARGE SCALE GENOMIC DNA]</scope>
    <source>
        <strain evidence="20 21">RmlP026</strain>
    </source>
</reference>
<dbReference type="SMART" id="SM00382">
    <property type="entry name" value="AAA"/>
    <property type="match status" value="1"/>
</dbReference>
<keyword evidence="11" id="KW-0010">Activator</keyword>
<dbReference type="GO" id="GO:0043565">
    <property type="term" value="F:sequence-specific DNA binding"/>
    <property type="evidence" value="ECO:0007669"/>
    <property type="project" value="InterPro"/>
</dbReference>
<dbReference type="PRINTS" id="PR01590">
    <property type="entry name" value="HTHFIS"/>
</dbReference>
<evidence type="ECO:0000256" key="16">
    <source>
        <dbReference type="ARBA" id="ARBA00043886"/>
    </source>
</evidence>
<dbReference type="InterPro" id="IPR025943">
    <property type="entry name" value="Sigma_54_int_dom_ATP-bd_2"/>
</dbReference>
<dbReference type="Gene3D" id="3.40.50.300">
    <property type="entry name" value="P-loop containing nucleotide triphosphate hydrolases"/>
    <property type="match status" value="1"/>
</dbReference>
<comment type="function">
    <text evidence="16">Member of the two-component regulatory system NtrB/NtrC, which controls expression of the nitrogen-regulated (ntr) genes in response to nitrogen limitation. Phosphorylated NtrC binds directly to DNA and stimulates the formation of open promoter-sigma54-RNA polymerase complexes.</text>
</comment>
<dbReference type="FunFam" id="3.40.50.300:FF:000006">
    <property type="entry name" value="DNA-binding transcriptional regulator NtrC"/>
    <property type="match status" value="1"/>
</dbReference>
<keyword evidence="6" id="KW-0547">Nucleotide-binding</keyword>
<evidence type="ECO:0000256" key="2">
    <source>
        <dbReference type="ARBA" id="ARBA00019059"/>
    </source>
</evidence>
<keyword evidence="4" id="KW-0678">Repressor</keyword>
<dbReference type="SMART" id="SM00448">
    <property type="entry name" value="REC"/>
    <property type="match status" value="1"/>
</dbReference>
<reference evidence="20 21" key="2">
    <citation type="submission" date="2019-02" db="EMBL/GenBank/DDBJ databases">
        <title>'Lichenibacterium ramalinii' gen. nov. sp. nov., 'Lichenibacterium minor' gen. nov. sp. nov.</title>
        <authorList>
            <person name="Pankratov T."/>
        </authorList>
    </citation>
    <scope>NUCLEOTIDE SEQUENCE [LARGE SCALE GENOMIC DNA]</scope>
    <source>
        <strain evidence="20 21">RmlP026</strain>
    </source>
</reference>
<dbReference type="PROSITE" id="PS50110">
    <property type="entry name" value="RESPONSE_REGULATORY"/>
    <property type="match status" value="1"/>
</dbReference>
<dbReference type="Gene3D" id="1.10.10.60">
    <property type="entry name" value="Homeodomain-like"/>
    <property type="match status" value="1"/>
</dbReference>
<dbReference type="InterPro" id="IPR025944">
    <property type="entry name" value="Sigma_54_int_dom_CS"/>
</dbReference>
<dbReference type="RefSeq" id="WP_129227793.1">
    <property type="nucleotide sequence ID" value="NZ_QYBB01000017.1"/>
</dbReference>
<dbReference type="InterPro" id="IPR011006">
    <property type="entry name" value="CheY-like_superfamily"/>
</dbReference>
<dbReference type="PROSITE" id="PS00688">
    <property type="entry name" value="SIGMA54_INTERACT_3"/>
    <property type="match status" value="1"/>
</dbReference>
<evidence type="ECO:0000256" key="8">
    <source>
        <dbReference type="ARBA" id="ARBA00023012"/>
    </source>
</evidence>
<dbReference type="GO" id="GO:0000160">
    <property type="term" value="P:phosphorelay signal transduction system"/>
    <property type="evidence" value="ECO:0007669"/>
    <property type="project" value="UniProtKB-KW"/>
</dbReference>
<evidence type="ECO:0000256" key="13">
    <source>
        <dbReference type="ARBA" id="ARBA00023231"/>
    </source>
</evidence>
<keyword evidence="9" id="KW-0805">Transcription regulation</keyword>
<evidence type="ECO:0000313" key="21">
    <source>
        <dbReference type="Proteomes" id="UP000290759"/>
    </source>
</evidence>
<evidence type="ECO:0000313" key="20">
    <source>
        <dbReference type="EMBL" id="RYC31113.1"/>
    </source>
</evidence>
<comment type="subcellular location">
    <subcellularLocation>
        <location evidence="1">Cytoplasm</location>
    </subcellularLocation>
</comment>
<proteinExistence type="predicted"/>
<keyword evidence="5 17" id="KW-0597">Phosphoprotein</keyword>
<dbReference type="GO" id="GO:0005737">
    <property type="term" value="C:cytoplasm"/>
    <property type="evidence" value="ECO:0007669"/>
    <property type="project" value="UniProtKB-SubCell"/>
</dbReference>
<keyword evidence="13" id="KW-0535">Nitrogen fixation</keyword>
<keyword evidence="7" id="KW-0067">ATP-binding</keyword>
<protein>
    <recommendedName>
        <fullName evidence="2">DNA-binding transcriptional regulator NtrC</fullName>
    </recommendedName>
    <alternativeName>
        <fullName evidence="14">Nitrogen regulation protein NR(I)</fullName>
    </alternativeName>
    <alternativeName>
        <fullName evidence="15">Nitrogen regulator I</fullName>
    </alternativeName>
</protein>
<keyword evidence="10" id="KW-0238">DNA-binding</keyword>
<dbReference type="PROSITE" id="PS00676">
    <property type="entry name" value="SIGMA54_INTERACT_2"/>
    <property type="match status" value="1"/>
</dbReference>
<dbReference type="Gene3D" id="1.10.8.60">
    <property type="match status" value="1"/>
</dbReference>
<dbReference type="SUPFAM" id="SSF52172">
    <property type="entry name" value="CheY-like"/>
    <property type="match status" value="1"/>
</dbReference>
<evidence type="ECO:0000256" key="7">
    <source>
        <dbReference type="ARBA" id="ARBA00022840"/>
    </source>
</evidence>
<evidence type="ECO:0000256" key="3">
    <source>
        <dbReference type="ARBA" id="ARBA00022490"/>
    </source>
</evidence>
<evidence type="ECO:0000256" key="10">
    <source>
        <dbReference type="ARBA" id="ARBA00023125"/>
    </source>
</evidence>
<evidence type="ECO:0000259" key="18">
    <source>
        <dbReference type="PROSITE" id="PS50045"/>
    </source>
</evidence>
<evidence type="ECO:0000256" key="4">
    <source>
        <dbReference type="ARBA" id="ARBA00022491"/>
    </source>
</evidence>
<dbReference type="InterPro" id="IPR002078">
    <property type="entry name" value="Sigma_54_int"/>
</dbReference>
<dbReference type="PROSITE" id="PS50045">
    <property type="entry name" value="SIGMA54_INTERACT_4"/>
    <property type="match status" value="1"/>
</dbReference>
<dbReference type="AlphaFoldDB" id="A0A4Q2U3M8"/>
<dbReference type="Pfam" id="PF00158">
    <property type="entry name" value="Sigma54_activat"/>
    <property type="match status" value="1"/>
</dbReference>
<dbReference type="Pfam" id="PF02954">
    <property type="entry name" value="HTH_8"/>
    <property type="match status" value="1"/>
</dbReference>
<dbReference type="Proteomes" id="UP000290759">
    <property type="component" value="Unassembled WGS sequence"/>
</dbReference>
<gene>
    <name evidence="20" type="ORF">D3273_15500</name>
</gene>
<dbReference type="InterPro" id="IPR003593">
    <property type="entry name" value="AAA+_ATPase"/>
</dbReference>
<evidence type="ECO:0000256" key="11">
    <source>
        <dbReference type="ARBA" id="ARBA00023159"/>
    </source>
</evidence>
<feature type="modified residue" description="4-aspartylphosphate" evidence="17">
    <location>
        <position position="52"/>
    </location>
</feature>
<feature type="domain" description="Sigma-54 factor interaction" evidence="18">
    <location>
        <begin position="134"/>
        <end position="356"/>
    </location>
</feature>
<dbReference type="InterPro" id="IPR001789">
    <property type="entry name" value="Sig_transdc_resp-reg_receiver"/>
</dbReference>
<evidence type="ECO:0000256" key="12">
    <source>
        <dbReference type="ARBA" id="ARBA00023163"/>
    </source>
</evidence>
<dbReference type="CDD" id="cd00009">
    <property type="entry name" value="AAA"/>
    <property type="match status" value="1"/>
</dbReference>
<dbReference type="InterPro" id="IPR002197">
    <property type="entry name" value="HTH_Fis"/>
</dbReference>
<dbReference type="SUPFAM" id="SSF46689">
    <property type="entry name" value="Homeodomain-like"/>
    <property type="match status" value="1"/>
</dbReference>
<feature type="domain" description="Response regulatory" evidence="19">
    <location>
        <begin position="3"/>
        <end position="117"/>
    </location>
</feature>
<dbReference type="EMBL" id="QYBB01000017">
    <property type="protein sequence ID" value="RYC31113.1"/>
    <property type="molecule type" value="Genomic_DNA"/>
</dbReference>
<evidence type="ECO:0000259" key="19">
    <source>
        <dbReference type="PROSITE" id="PS50110"/>
    </source>
</evidence>
<dbReference type="CDD" id="cd00156">
    <property type="entry name" value="REC"/>
    <property type="match status" value="1"/>
</dbReference>
<evidence type="ECO:0000256" key="15">
    <source>
        <dbReference type="ARBA" id="ARBA00031910"/>
    </source>
</evidence>
<dbReference type="OrthoDB" id="9762726at2"/>
<dbReference type="PANTHER" id="PTHR32071">
    <property type="entry name" value="TRANSCRIPTIONAL REGULATORY PROTEIN"/>
    <property type="match status" value="1"/>
</dbReference>
<organism evidence="20 21">
    <name type="scientific">Lichenibacterium minor</name>
    <dbReference type="NCBI Taxonomy" id="2316528"/>
    <lineage>
        <taxon>Bacteria</taxon>
        <taxon>Pseudomonadati</taxon>
        <taxon>Pseudomonadota</taxon>
        <taxon>Alphaproteobacteria</taxon>
        <taxon>Hyphomicrobiales</taxon>
        <taxon>Lichenihabitantaceae</taxon>
        <taxon>Lichenibacterium</taxon>
    </lineage>
</organism>
<dbReference type="InterPro" id="IPR058031">
    <property type="entry name" value="AAA_lid_NorR"/>
</dbReference>
<evidence type="ECO:0000256" key="6">
    <source>
        <dbReference type="ARBA" id="ARBA00022741"/>
    </source>
</evidence>
<dbReference type="PROSITE" id="PS00675">
    <property type="entry name" value="SIGMA54_INTERACT_1"/>
    <property type="match status" value="1"/>
</dbReference>
<keyword evidence="8" id="KW-0902">Two-component regulatory system</keyword>
<evidence type="ECO:0000256" key="1">
    <source>
        <dbReference type="ARBA" id="ARBA00004496"/>
    </source>
</evidence>
<dbReference type="Gene3D" id="3.40.50.2300">
    <property type="match status" value="1"/>
</dbReference>
<evidence type="ECO:0000256" key="17">
    <source>
        <dbReference type="PROSITE-ProRule" id="PRU00169"/>
    </source>
</evidence>
<dbReference type="InterPro" id="IPR027417">
    <property type="entry name" value="P-loop_NTPase"/>
</dbReference>
<sequence length="451" mass="48001">MPRVLIADDDEAFREALVEAVTDLGHVAVEAATGTAADAALAAGGLDAVLLDLRMPGMDGLEVLRRARARPDAPPIAIVTAHATAANTIEAMRLGAVDHLTKPIGGADLDRVLGAMLACRAPAEPAAPAETEAFVGSSGVLRAVQKTIGLLADRDVTVLVTGETGSGKEVVARALHDHGRRAARAFVAVNCAAVPRDLMESELFGHLRGAFTGATQDRAGAFRDADGGTLFLDEIGDMDLSLQAKILRVLQERVVTPVGGRPAPVDVRIVAATHRDLAERVREGTFREDLLYRLAVVPIHLPPLRERIADIVPLAEHFLRGSRGPGLTADAAAVLVRHPWPGNVRELRNAMLRVAALVRAPRADAADLAFLGQAGAGPAGIDWPDEDLPSAVARLEEFLIRRALDRSRGNRAEAARRLNIRRQFLYAKLERYGLALSADRTGDVREDDTGG</sequence>
<keyword evidence="3" id="KW-0963">Cytoplasm</keyword>
<dbReference type="GO" id="GO:0006355">
    <property type="term" value="P:regulation of DNA-templated transcription"/>
    <property type="evidence" value="ECO:0007669"/>
    <property type="project" value="InterPro"/>
</dbReference>
<dbReference type="InterPro" id="IPR025662">
    <property type="entry name" value="Sigma_54_int_dom_ATP-bd_1"/>
</dbReference>
<dbReference type="PANTHER" id="PTHR32071:SF95">
    <property type="entry name" value="DNA-BINDING TRANSCRIPTIONAL REGULATOR NTRC"/>
    <property type="match status" value="1"/>
</dbReference>
<dbReference type="Pfam" id="PF25601">
    <property type="entry name" value="AAA_lid_14"/>
    <property type="match status" value="1"/>
</dbReference>
<keyword evidence="12" id="KW-0804">Transcription</keyword>
<evidence type="ECO:0000256" key="5">
    <source>
        <dbReference type="ARBA" id="ARBA00022553"/>
    </source>
</evidence>
<comment type="caution">
    <text evidence="20">The sequence shown here is derived from an EMBL/GenBank/DDBJ whole genome shotgun (WGS) entry which is preliminary data.</text>
</comment>
<name>A0A4Q2U3M8_9HYPH</name>
<evidence type="ECO:0000256" key="14">
    <source>
        <dbReference type="ARBA" id="ARBA00029881"/>
    </source>
</evidence>
<dbReference type="Pfam" id="PF00072">
    <property type="entry name" value="Response_reg"/>
    <property type="match status" value="1"/>
</dbReference>
<dbReference type="SUPFAM" id="SSF52540">
    <property type="entry name" value="P-loop containing nucleoside triphosphate hydrolases"/>
    <property type="match status" value="1"/>
</dbReference>
<evidence type="ECO:0000256" key="9">
    <source>
        <dbReference type="ARBA" id="ARBA00023015"/>
    </source>
</evidence>
<keyword evidence="21" id="KW-1185">Reference proteome</keyword>
<dbReference type="GO" id="GO:0005524">
    <property type="term" value="F:ATP binding"/>
    <property type="evidence" value="ECO:0007669"/>
    <property type="project" value="UniProtKB-KW"/>
</dbReference>
<dbReference type="InterPro" id="IPR009057">
    <property type="entry name" value="Homeodomain-like_sf"/>
</dbReference>
<accession>A0A4Q2U3M8</accession>